<name>A0A0R3XAD3_HYDTA</name>
<accession>A0A0R3XAD3</accession>
<organism evidence="10">
    <name type="scientific">Hydatigena taeniaeformis</name>
    <name type="common">Feline tapeworm</name>
    <name type="synonym">Taenia taeniaeformis</name>
    <dbReference type="NCBI Taxonomy" id="6205"/>
    <lineage>
        <taxon>Eukaryota</taxon>
        <taxon>Metazoa</taxon>
        <taxon>Spiralia</taxon>
        <taxon>Lophotrochozoa</taxon>
        <taxon>Platyhelminthes</taxon>
        <taxon>Cestoda</taxon>
        <taxon>Eucestoda</taxon>
        <taxon>Cyclophyllidea</taxon>
        <taxon>Taeniidae</taxon>
        <taxon>Hydatigera</taxon>
    </lineage>
</organism>
<keyword evidence="3" id="KW-0547">Nucleotide-binding</keyword>
<evidence type="ECO:0000256" key="5">
    <source>
        <dbReference type="ARBA" id="ARBA00022840"/>
    </source>
</evidence>
<evidence type="ECO:0000256" key="2">
    <source>
        <dbReference type="ARBA" id="ARBA00022679"/>
    </source>
</evidence>
<keyword evidence="5" id="KW-0067">ATP-binding</keyword>
<dbReference type="Proteomes" id="UP000274429">
    <property type="component" value="Unassembled WGS sequence"/>
</dbReference>
<feature type="domain" description="Protein kinase" evidence="6">
    <location>
        <begin position="6"/>
        <end position="261"/>
    </location>
</feature>
<dbReference type="GO" id="GO:0004674">
    <property type="term" value="F:protein serine/threonine kinase activity"/>
    <property type="evidence" value="ECO:0007669"/>
    <property type="project" value="UniProtKB-KW"/>
</dbReference>
<evidence type="ECO:0000313" key="10">
    <source>
        <dbReference type="WBParaSite" id="TTAC_0001051001-mRNA-1"/>
    </source>
</evidence>
<dbReference type="InterPro" id="IPR011009">
    <property type="entry name" value="Kinase-like_dom_sf"/>
</dbReference>
<reference evidence="8 9" key="2">
    <citation type="submission" date="2018-11" db="EMBL/GenBank/DDBJ databases">
        <authorList>
            <consortium name="Pathogen Informatics"/>
        </authorList>
    </citation>
    <scope>NUCLEOTIDE SEQUENCE [LARGE SCALE GENOMIC DNA]</scope>
</reference>
<dbReference type="PROSITE" id="PS50011">
    <property type="entry name" value="PROTEIN_KINASE_DOM"/>
    <property type="match status" value="1"/>
</dbReference>
<protein>
    <submittedName>
        <fullName evidence="10">Protein kinase domain-containing protein</fullName>
    </submittedName>
</protein>
<dbReference type="Gene3D" id="3.30.200.20">
    <property type="entry name" value="Phosphorylase Kinase, domain 1"/>
    <property type="match status" value="1"/>
</dbReference>
<dbReference type="Gene3D" id="1.10.510.10">
    <property type="entry name" value="Transferase(Phosphotransferase) domain 1"/>
    <property type="match status" value="1"/>
</dbReference>
<evidence type="ECO:0000256" key="4">
    <source>
        <dbReference type="ARBA" id="ARBA00022777"/>
    </source>
</evidence>
<gene>
    <name evidence="8" type="ORF">TTAC_LOCUS10493</name>
</gene>
<dbReference type="InterPro" id="IPR000961">
    <property type="entry name" value="AGC-kinase_C"/>
</dbReference>
<keyword evidence="9" id="KW-1185">Reference proteome</keyword>
<evidence type="ECO:0000259" key="6">
    <source>
        <dbReference type="PROSITE" id="PS50011"/>
    </source>
</evidence>
<feature type="domain" description="AGC-kinase C-terminal" evidence="7">
    <location>
        <begin position="262"/>
        <end position="368"/>
    </location>
</feature>
<dbReference type="AlphaFoldDB" id="A0A0R3XAD3"/>
<keyword evidence="1" id="KW-0723">Serine/threonine-protein kinase</keyword>
<evidence type="ECO:0000256" key="3">
    <source>
        <dbReference type="ARBA" id="ARBA00022741"/>
    </source>
</evidence>
<proteinExistence type="predicted"/>
<keyword evidence="2" id="KW-0808">Transferase</keyword>
<reference evidence="10" key="1">
    <citation type="submission" date="2017-02" db="UniProtKB">
        <authorList>
            <consortium name="WormBaseParasite"/>
        </authorList>
    </citation>
    <scope>IDENTIFICATION</scope>
</reference>
<evidence type="ECO:0000313" key="9">
    <source>
        <dbReference type="Proteomes" id="UP000274429"/>
    </source>
</evidence>
<keyword evidence="4" id="KW-0418">Kinase</keyword>
<dbReference type="InterPro" id="IPR000719">
    <property type="entry name" value="Prot_kinase_dom"/>
</dbReference>
<dbReference type="EMBL" id="UYWX01021765">
    <property type="protein sequence ID" value="VDM35473.1"/>
    <property type="molecule type" value="Genomic_DNA"/>
</dbReference>
<evidence type="ECO:0000259" key="7">
    <source>
        <dbReference type="PROSITE" id="PS51285"/>
    </source>
</evidence>
<dbReference type="OrthoDB" id="6270180at2759"/>
<sequence length="402" mass="46035">MQSRNFDVVSFMSRGKYSLIYEVAYTQGSSRITNTTWAMKRFYLQNYSSVRCALRERNILVRLARAEKQSPFLTTLLESFQIHGAPAFVLRKGCGLDLQDLFEAVGYFREFEAQFYACEIISGLGHLHAMQIVHLDVKPSNMLLDDSGHLFITDFDRSYDASQDVIALEKTDFTGTSLYMSPEVMNKIDITPKADVWSLGVLVAVTMYSHFSVSKWLKSGELILGHVPYASMHLRKFLRACLVPNCKTRLDIKEVKGLGFFKDIKWEEVVDRKIKPPYRPSYFKFAIASDKFRFDPYDPLLLAAAFGTRIPLVNRYLRDVHDKEGVRRLIVKSINYRDLLRSGLTSKKIGELFANFDFQNYRILPSSPRLESDRVLIGGEDVPSEHEHHVLNACSSPPGLNR</sequence>
<evidence type="ECO:0000256" key="1">
    <source>
        <dbReference type="ARBA" id="ARBA00022527"/>
    </source>
</evidence>
<dbReference type="Pfam" id="PF00069">
    <property type="entry name" value="Pkinase"/>
    <property type="match status" value="1"/>
</dbReference>
<dbReference type="STRING" id="6205.A0A0R3XAD3"/>
<dbReference type="WBParaSite" id="TTAC_0001051001-mRNA-1">
    <property type="protein sequence ID" value="TTAC_0001051001-mRNA-1"/>
    <property type="gene ID" value="TTAC_0001051001"/>
</dbReference>
<evidence type="ECO:0000313" key="8">
    <source>
        <dbReference type="EMBL" id="VDM35473.1"/>
    </source>
</evidence>
<dbReference type="SUPFAM" id="SSF56112">
    <property type="entry name" value="Protein kinase-like (PK-like)"/>
    <property type="match status" value="1"/>
</dbReference>
<dbReference type="PROSITE" id="PS51285">
    <property type="entry name" value="AGC_KINASE_CTER"/>
    <property type="match status" value="1"/>
</dbReference>
<dbReference type="SMART" id="SM00220">
    <property type="entry name" value="S_TKc"/>
    <property type="match status" value="1"/>
</dbReference>
<dbReference type="PROSITE" id="PS00108">
    <property type="entry name" value="PROTEIN_KINASE_ST"/>
    <property type="match status" value="1"/>
</dbReference>
<dbReference type="PANTHER" id="PTHR24351">
    <property type="entry name" value="RIBOSOMAL PROTEIN S6 KINASE"/>
    <property type="match status" value="1"/>
</dbReference>
<dbReference type="GO" id="GO:0005524">
    <property type="term" value="F:ATP binding"/>
    <property type="evidence" value="ECO:0007669"/>
    <property type="project" value="UniProtKB-KW"/>
</dbReference>
<dbReference type="InterPro" id="IPR008271">
    <property type="entry name" value="Ser/Thr_kinase_AS"/>
</dbReference>